<organism evidence="3 4">
    <name type="scientific">Hericium alpestre</name>
    <dbReference type="NCBI Taxonomy" id="135208"/>
    <lineage>
        <taxon>Eukaryota</taxon>
        <taxon>Fungi</taxon>
        <taxon>Dikarya</taxon>
        <taxon>Basidiomycota</taxon>
        <taxon>Agaricomycotina</taxon>
        <taxon>Agaricomycetes</taxon>
        <taxon>Russulales</taxon>
        <taxon>Hericiaceae</taxon>
        <taxon>Hericium</taxon>
    </lineage>
</organism>
<gene>
    <name evidence="3" type="ORF">EWM64_g84</name>
</gene>
<dbReference type="AlphaFoldDB" id="A0A4Z0ABC9"/>
<evidence type="ECO:0000256" key="1">
    <source>
        <dbReference type="SAM" id="Coils"/>
    </source>
</evidence>
<evidence type="ECO:0000313" key="4">
    <source>
        <dbReference type="Proteomes" id="UP000298061"/>
    </source>
</evidence>
<comment type="caution">
    <text evidence="3">The sequence shown here is derived from an EMBL/GenBank/DDBJ whole genome shotgun (WGS) entry which is preliminary data.</text>
</comment>
<name>A0A4Z0ABC9_9AGAM</name>
<proteinExistence type="predicted"/>
<sequence>MATETTNEYCESDASLAGLSCDTQSAGLSSESQLHHSLYPASIQPDLQADESYRGTPTAYWSSSASYNILQWSSISYESGPAEQDIVTTAASSSNPIQPIFNSSPPSLATPIEASQLAASTSRFRLREDSHSFSTANEIDMQGKMGRWRIAPPSPALGEKRKKRTSPTPPPTPDVTSDVESLTSKKARARTAAAMKSAKHRESTNYDMAKLAALLPRHLQLYEPKPSVRYVKQAITYIEELNDRIKRLKDEAAELAAALTACLEDNQRMRSERDGLLCERYALHDQIGKLLIDSNLQRNNVVEKD</sequence>
<keyword evidence="4" id="KW-1185">Reference proteome</keyword>
<protein>
    <recommendedName>
        <fullName evidence="5">BHLH domain-containing protein</fullName>
    </recommendedName>
</protein>
<dbReference type="Proteomes" id="UP000298061">
    <property type="component" value="Unassembled WGS sequence"/>
</dbReference>
<evidence type="ECO:0000313" key="3">
    <source>
        <dbReference type="EMBL" id="TFY83900.1"/>
    </source>
</evidence>
<feature type="coiled-coil region" evidence="1">
    <location>
        <begin position="231"/>
        <end position="265"/>
    </location>
</feature>
<keyword evidence="1" id="KW-0175">Coiled coil</keyword>
<accession>A0A4Z0ABC9</accession>
<reference evidence="3 4" key="1">
    <citation type="submission" date="2019-02" db="EMBL/GenBank/DDBJ databases">
        <title>Genome sequencing of the rare red list fungi Hericium alpestre (H. flagellum).</title>
        <authorList>
            <person name="Buettner E."/>
            <person name="Kellner H."/>
        </authorList>
    </citation>
    <scope>NUCLEOTIDE SEQUENCE [LARGE SCALE GENOMIC DNA]</scope>
    <source>
        <strain evidence="3 4">DSM 108284</strain>
    </source>
</reference>
<feature type="region of interest" description="Disordered" evidence="2">
    <location>
        <begin position="144"/>
        <end position="186"/>
    </location>
</feature>
<evidence type="ECO:0000256" key="2">
    <source>
        <dbReference type="SAM" id="MobiDB-lite"/>
    </source>
</evidence>
<dbReference type="EMBL" id="SFCI01000004">
    <property type="protein sequence ID" value="TFY83900.1"/>
    <property type="molecule type" value="Genomic_DNA"/>
</dbReference>
<evidence type="ECO:0008006" key="5">
    <source>
        <dbReference type="Google" id="ProtNLM"/>
    </source>
</evidence>